<evidence type="ECO:0000259" key="7">
    <source>
        <dbReference type="Pfam" id="PF01266"/>
    </source>
</evidence>
<comment type="cofactor">
    <cofactor evidence="1">
        <name>FAD</name>
        <dbReference type="ChEBI" id="CHEBI:57692"/>
    </cofactor>
</comment>
<dbReference type="Gene3D" id="3.50.50.60">
    <property type="entry name" value="FAD/NAD(P)-binding domain"/>
    <property type="match status" value="1"/>
</dbReference>
<dbReference type="PANTHER" id="PTHR10961:SF46">
    <property type="entry name" value="PEROXISOMAL SARCOSINE OXIDASE"/>
    <property type="match status" value="1"/>
</dbReference>
<reference evidence="8 9" key="1">
    <citation type="journal article" date="2018" name="Mycol. Prog.">
        <title>Coniella lustricola, a new species from submerged detritus.</title>
        <authorList>
            <person name="Raudabaugh D.B."/>
            <person name="Iturriaga T."/>
            <person name="Carver A."/>
            <person name="Mondo S."/>
            <person name="Pangilinan J."/>
            <person name="Lipzen A."/>
            <person name="He G."/>
            <person name="Amirebrahimi M."/>
            <person name="Grigoriev I.V."/>
            <person name="Miller A.N."/>
        </authorList>
    </citation>
    <scope>NUCLEOTIDE SEQUENCE [LARGE SCALE GENOMIC DNA]</scope>
    <source>
        <strain evidence="8 9">B22-T-1</strain>
    </source>
</reference>
<sequence>MSPVTSGSDHNPPSFSSTSPLSVTGSSSNTTASQNQHAIPSSLLIVGSGVFGLSTALALTERPEFSQTTITVVDRSPEAGVFPSRDASSIDSSRIIRADYADPAYAALAAAAQEKWRQQSHPDDLGAQGRYTETGFLVVADKPSSTTSSTAPGRQEASAKKKSGYDYVRSSYDNVLALTRGSPALASKIQELPDRAAIRDAYGSGGTYGTWGYINKLSGWANAEASMDWLYRRVQATGRVKFVNGTVTSLLYTSSALSSSRVAGVSLANGTALTADLTVLATGAWTPTLLDMSGRAIATGQVLAYMDLTDDEQARLAHKPTFISLSTGYFIITPSNNILKIARHAYGYLNPTASPIVAGATISTPVTHLTQPDLAVPQVEQDAMRAALAEMIPWPELVKRPFKSTKMCWYTDTPDGDFIIDYHPDHDGLFLATGGSGHGFKFLPVIGDRITDCILGRVPEEFQGKWSLKKNITTTAGSNEWDQVITEDGSRGGEPGLRLCGDSTTNVRSKQSRL</sequence>
<organism evidence="8 9">
    <name type="scientific">Coniella lustricola</name>
    <dbReference type="NCBI Taxonomy" id="2025994"/>
    <lineage>
        <taxon>Eukaryota</taxon>
        <taxon>Fungi</taxon>
        <taxon>Dikarya</taxon>
        <taxon>Ascomycota</taxon>
        <taxon>Pezizomycotina</taxon>
        <taxon>Sordariomycetes</taxon>
        <taxon>Sordariomycetidae</taxon>
        <taxon>Diaporthales</taxon>
        <taxon>Schizoparmaceae</taxon>
        <taxon>Coniella</taxon>
    </lineage>
</organism>
<evidence type="ECO:0000313" key="9">
    <source>
        <dbReference type="Proteomes" id="UP000241462"/>
    </source>
</evidence>
<evidence type="ECO:0000256" key="4">
    <source>
        <dbReference type="ARBA" id="ARBA00022827"/>
    </source>
</evidence>
<feature type="region of interest" description="Disordered" evidence="6">
    <location>
        <begin position="488"/>
        <end position="514"/>
    </location>
</feature>
<keyword evidence="9" id="KW-1185">Reference proteome</keyword>
<dbReference type="AlphaFoldDB" id="A0A2T2ZXD4"/>
<evidence type="ECO:0000256" key="6">
    <source>
        <dbReference type="SAM" id="MobiDB-lite"/>
    </source>
</evidence>
<evidence type="ECO:0000256" key="2">
    <source>
        <dbReference type="ARBA" id="ARBA00010989"/>
    </source>
</evidence>
<dbReference type="PANTHER" id="PTHR10961">
    <property type="entry name" value="PEROXISOMAL SARCOSINE OXIDASE"/>
    <property type="match status" value="1"/>
</dbReference>
<dbReference type="GO" id="GO:0008115">
    <property type="term" value="F:sarcosine oxidase activity"/>
    <property type="evidence" value="ECO:0007669"/>
    <property type="project" value="TreeGrafter"/>
</dbReference>
<evidence type="ECO:0000256" key="5">
    <source>
        <dbReference type="ARBA" id="ARBA00023002"/>
    </source>
</evidence>
<dbReference type="InterPro" id="IPR045170">
    <property type="entry name" value="MTOX"/>
</dbReference>
<name>A0A2T2ZXD4_9PEZI</name>
<keyword evidence="5" id="KW-0560">Oxidoreductase</keyword>
<evidence type="ECO:0000256" key="1">
    <source>
        <dbReference type="ARBA" id="ARBA00001974"/>
    </source>
</evidence>
<evidence type="ECO:0000313" key="8">
    <source>
        <dbReference type="EMBL" id="PSR78914.1"/>
    </source>
</evidence>
<dbReference type="SUPFAM" id="SSF54373">
    <property type="entry name" value="FAD-linked reductases, C-terminal domain"/>
    <property type="match status" value="1"/>
</dbReference>
<feature type="region of interest" description="Disordered" evidence="6">
    <location>
        <begin position="1"/>
        <end position="35"/>
    </location>
</feature>
<gene>
    <name evidence="8" type="ORF">BD289DRAFT_456039</name>
</gene>
<comment type="similarity">
    <text evidence="2">Belongs to the MSOX/MTOX family.</text>
</comment>
<evidence type="ECO:0000256" key="3">
    <source>
        <dbReference type="ARBA" id="ARBA00022630"/>
    </source>
</evidence>
<feature type="domain" description="FAD dependent oxidoreductase" evidence="7">
    <location>
        <begin position="43"/>
        <end position="452"/>
    </location>
</feature>
<dbReference type="GO" id="GO:0004657">
    <property type="term" value="F:proline dehydrogenase activity"/>
    <property type="evidence" value="ECO:0007669"/>
    <property type="project" value="TreeGrafter"/>
</dbReference>
<dbReference type="SUPFAM" id="SSF51905">
    <property type="entry name" value="FAD/NAD(P)-binding domain"/>
    <property type="match status" value="1"/>
</dbReference>
<dbReference type="Pfam" id="PF01266">
    <property type="entry name" value="DAO"/>
    <property type="match status" value="1"/>
</dbReference>
<feature type="compositionally biased region" description="Polar residues" evidence="6">
    <location>
        <begin position="143"/>
        <end position="152"/>
    </location>
</feature>
<dbReference type="GO" id="GO:0050031">
    <property type="term" value="F:L-pipecolate oxidase activity"/>
    <property type="evidence" value="ECO:0007669"/>
    <property type="project" value="TreeGrafter"/>
</dbReference>
<feature type="compositionally biased region" description="Low complexity" evidence="6">
    <location>
        <begin position="12"/>
        <end position="30"/>
    </location>
</feature>
<dbReference type="InterPro" id="IPR036188">
    <property type="entry name" value="FAD/NAD-bd_sf"/>
</dbReference>
<dbReference type="Proteomes" id="UP000241462">
    <property type="component" value="Unassembled WGS sequence"/>
</dbReference>
<feature type="compositionally biased region" description="Polar residues" evidence="6">
    <location>
        <begin position="502"/>
        <end position="514"/>
    </location>
</feature>
<accession>A0A2T2ZXD4</accession>
<dbReference type="InParanoid" id="A0A2T2ZXD4"/>
<dbReference type="STRING" id="2025994.A0A2T2ZXD4"/>
<feature type="region of interest" description="Disordered" evidence="6">
    <location>
        <begin position="142"/>
        <end position="162"/>
    </location>
</feature>
<protein>
    <submittedName>
        <fullName evidence="8">FAD dependent oxidoreductase-domain-containing protein</fullName>
    </submittedName>
</protein>
<dbReference type="Gene3D" id="3.30.9.10">
    <property type="entry name" value="D-Amino Acid Oxidase, subunit A, domain 2"/>
    <property type="match status" value="1"/>
</dbReference>
<dbReference type="GO" id="GO:0050660">
    <property type="term" value="F:flavin adenine dinucleotide binding"/>
    <property type="evidence" value="ECO:0007669"/>
    <property type="project" value="InterPro"/>
</dbReference>
<feature type="compositionally biased region" description="Polar residues" evidence="6">
    <location>
        <begin position="1"/>
        <end position="11"/>
    </location>
</feature>
<proteinExistence type="inferred from homology"/>
<keyword evidence="3" id="KW-0285">Flavoprotein</keyword>
<dbReference type="EMBL" id="KZ678585">
    <property type="protein sequence ID" value="PSR78914.1"/>
    <property type="molecule type" value="Genomic_DNA"/>
</dbReference>
<keyword evidence="4" id="KW-0274">FAD</keyword>
<dbReference type="OrthoDB" id="2219495at2759"/>
<dbReference type="InterPro" id="IPR006076">
    <property type="entry name" value="FAD-dep_OxRdtase"/>
</dbReference>